<dbReference type="PROSITE" id="PS00455">
    <property type="entry name" value="AMP_BINDING"/>
    <property type="match status" value="1"/>
</dbReference>
<dbReference type="OrthoDB" id="10253869at2759"/>
<dbReference type="InterPro" id="IPR045851">
    <property type="entry name" value="AMP-bd_C_sf"/>
</dbReference>
<dbReference type="Pfam" id="PF13193">
    <property type="entry name" value="AMP-binding_C"/>
    <property type="match status" value="1"/>
</dbReference>
<gene>
    <name evidence="7" type="ORF">D910_06017</name>
</gene>
<dbReference type="Pfam" id="PF00501">
    <property type="entry name" value="AMP-binding"/>
    <property type="match status" value="1"/>
</dbReference>
<dbReference type="InterPro" id="IPR020845">
    <property type="entry name" value="AMP-binding_CS"/>
</dbReference>
<keyword evidence="3" id="KW-0436">Ligase</keyword>
<evidence type="ECO:0000259" key="5">
    <source>
        <dbReference type="Pfam" id="PF00501"/>
    </source>
</evidence>
<dbReference type="EMBL" id="KB632085">
    <property type="protein sequence ID" value="ERL88632.1"/>
    <property type="molecule type" value="Genomic_DNA"/>
</dbReference>
<evidence type="ECO:0000256" key="4">
    <source>
        <dbReference type="ARBA" id="ARBA00023140"/>
    </source>
</evidence>
<evidence type="ECO:0008006" key="9">
    <source>
        <dbReference type="Google" id="ProtNLM"/>
    </source>
</evidence>
<evidence type="ECO:0000256" key="3">
    <source>
        <dbReference type="ARBA" id="ARBA00022598"/>
    </source>
</evidence>
<dbReference type="InterPro" id="IPR025110">
    <property type="entry name" value="AMP-bd_C"/>
</dbReference>
<dbReference type="Proteomes" id="UP000030742">
    <property type="component" value="Unassembled WGS sequence"/>
</dbReference>
<dbReference type="InterPro" id="IPR042099">
    <property type="entry name" value="ANL_N_sf"/>
</dbReference>
<dbReference type="STRING" id="77166.U4U6C4"/>
<comment type="subcellular location">
    <subcellularLocation>
        <location evidence="1">Peroxisome</location>
    </subcellularLocation>
</comment>
<name>U4U6C4_DENPD</name>
<proteinExistence type="inferred from homology"/>
<feature type="domain" description="AMP-binding enzyme C-terminal" evidence="6">
    <location>
        <begin position="443"/>
        <end position="518"/>
    </location>
</feature>
<organism evidence="7 8">
    <name type="scientific">Dendroctonus ponderosae</name>
    <name type="common">Mountain pine beetle</name>
    <dbReference type="NCBI Taxonomy" id="77166"/>
    <lineage>
        <taxon>Eukaryota</taxon>
        <taxon>Metazoa</taxon>
        <taxon>Ecdysozoa</taxon>
        <taxon>Arthropoda</taxon>
        <taxon>Hexapoda</taxon>
        <taxon>Insecta</taxon>
        <taxon>Pterygota</taxon>
        <taxon>Neoptera</taxon>
        <taxon>Endopterygota</taxon>
        <taxon>Coleoptera</taxon>
        <taxon>Polyphaga</taxon>
        <taxon>Cucujiformia</taxon>
        <taxon>Curculionidae</taxon>
        <taxon>Scolytinae</taxon>
        <taxon>Dendroctonus</taxon>
    </lineage>
</organism>
<dbReference type="Gene3D" id="3.40.50.12780">
    <property type="entry name" value="N-terminal domain of ligase-like"/>
    <property type="match status" value="1"/>
</dbReference>
<evidence type="ECO:0000256" key="1">
    <source>
        <dbReference type="ARBA" id="ARBA00004275"/>
    </source>
</evidence>
<dbReference type="InterPro" id="IPR000873">
    <property type="entry name" value="AMP-dep_synth/lig_dom"/>
</dbReference>
<feature type="domain" description="AMP-dependent synthetase/ligase" evidence="5">
    <location>
        <begin position="26"/>
        <end position="392"/>
    </location>
</feature>
<dbReference type="AlphaFoldDB" id="U4U6C4"/>
<comment type="similarity">
    <text evidence="2">Belongs to the ATP-dependent AMP-binding enzyme family.</text>
</comment>
<dbReference type="GO" id="GO:0016405">
    <property type="term" value="F:CoA-ligase activity"/>
    <property type="evidence" value="ECO:0007669"/>
    <property type="project" value="TreeGrafter"/>
</dbReference>
<evidence type="ECO:0000259" key="6">
    <source>
        <dbReference type="Pfam" id="PF13193"/>
    </source>
</evidence>
<reference evidence="7 8" key="1">
    <citation type="journal article" date="2013" name="Genome Biol.">
        <title>Draft genome of the mountain pine beetle, Dendroctonus ponderosae Hopkins, a major forest pest.</title>
        <authorList>
            <person name="Keeling C.I."/>
            <person name="Yuen M.M."/>
            <person name="Liao N.Y."/>
            <person name="Docking T.R."/>
            <person name="Chan S.K."/>
            <person name="Taylor G.A."/>
            <person name="Palmquist D.L."/>
            <person name="Jackman S.D."/>
            <person name="Nguyen A."/>
            <person name="Li M."/>
            <person name="Henderson H."/>
            <person name="Janes J.K."/>
            <person name="Zhao Y."/>
            <person name="Pandoh P."/>
            <person name="Moore R."/>
            <person name="Sperling F.A."/>
            <person name="Huber D.P."/>
            <person name="Birol I."/>
            <person name="Jones S.J."/>
            <person name="Bohlmann J."/>
        </authorList>
    </citation>
    <scope>NUCLEOTIDE SEQUENCE</scope>
</reference>
<dbReference type="PANTHER" id="PTHR24096:SF149">
    <property type="entry name" value="AMP-BINDING DOMAIN-CONTAINING PROTEIN-RELATED"/>
    <property type="match status" value="1"/>
</dbReference>
<dbReference type="Gene3D" id="3.30.300.30">
    <property type="match status" value="1"/>
</dbReference>
<keyword evidence="4" id="KW-0576">Peroxisome</keyword>
<dbReference type="SUPFAM" id="SSF56801">
    <property type="entry name" value="Acetyl-CoA synthetase-like"/>
    <property type="match status" value="1"/>
</dbReference>
<evidence type="ECO:0000256" key="2">
    <source>
        <dbReference type="ARBA" id="ARBA00006432"/>
    </source>
</evidence>
<evidence type="ECO:0000313" key="8">
    <source>
        <dbReference type="Proteomes" id="UP000030742"/>
    </source>
</evidence>
<evidence type="ECO:0000313" key="7">
    <source>
        <dbReference type="EMBL" id="ERL88632.1"/>
    </source>
</evidence>
<dbReference type="PANTHER" id="PTHR24096">
    <property type="entry name" value="LONG-CHAIN-FATTY-ACID--COA LIGASE"/>
    <property type="match status" value="1"/>
</dbReference>
<protein>
    <recommendedName>
        <fullName evidence="9">AMP-dependent synthetase/ligase domain-containing protein</fullName>
    </recommendedName>
</protein>
<dbReference type="GO" id="GO:0005777">
    <property type="term" value="C:peroxisome"/>
    <property type="evidence" value="ECO:0007669"/>
    <property type="project" value="UniProtKB-SubCell"/>
</dbReference>
<sequence>MQDLILKGPKVEDQVSMGFGEYFWLTAEKFGDRIFQIHAYTEATQTFGRVKQKALRVAIQLRKFGVKEKDVVMVCGENDLNDIVPVLAGLFLGACVSCTAPLMGLYDYEQSFASIKPKAIFVIQRDLHTIVEATKFLDYEPLIFVMGESGEYPTLSDMEKRETEEESTFKPVEVNIYDAAFILFSSGTTSAPKGIYLSHFTILSGPCRLNNNHRFVLDTPLGQFCTLFWISCLWVTSYSIVNAQPLIVAPSIKTERYLELIDKYKIAHCFLFYSTVVNMANTELSILLKYDLSHVTYVSWGGTYIDAKYILKLRKIFPNALVYQSYAATEIGAIPFGWRDFDQEAYNNKLLSVGKVNINTEVKIIDIESGQLLGPNQTGEILIKSPYRMLGYTNLDSSQNFDDDGFLKTGDIGYYDEQHYFYIVDRLKQGFKYRAMNIFPQLVEETLRKHPAVDEAVVFPMYHEVDFSHPAACIVLQKNAHASAQELSDFVVKNMSEIHRLRAGIKFLNSMPFTASGKIARTEVKKLFFADRGSL</sequence>
<accession>U4U6C4</accession>